<keyword evidence="5 7" id="KW-0560">Oxidoreductase</keyword>
<gene>
    <name evidence="10" type="ORF">BPAG_LOCUS6446</name>
</gene>
<keyword evidence="8" id="KW-0812">Transmembrane</keyword>
<comment type="cofactor">
    <cofactor evidence="7">
        <name>Cu cation</name>
        <dbReference type="ChEBI" id="CHEBI:23378"/>
    </cofactor>
    <text evidence="7">Binds 1 copper ion per subunit.</text>
</comment>
<reference evidence="12" key="1">
    <citation type="submission" date="2017-02" db="UniProtKB">
        <authorList>
            <consortium name="WormBaseParasite"/>
        </authorList>
    </citation>
    <scope>IDENTIFICATION</scope>
</reference>
<keyword evidence="6 7" id="KW-0186">Copper</keyword>
<comment type="catalytic activity">
    <reaction evidence="7">
        <text>2 superoxide + 2 H(+) = H2O2 + O2</text>
        <dbReference type="Rhea" id="RHEA:20696"/>
        <dbReference type="ChEBI" id="CHEBI:15378"/>
        <dbReference type="ChEBI" id="CHEBI:15379"/>
        <dbReference type="ChEBI" id="CHEBI:16240"/>
        <dbReference type="ChEBI" id="CHEBI:18421"/>
        <dbReference type="EC" id="1.15.1.1"/>
    </reaction>
</comment>
<evidence type="ECO:0000256" key="4">
    <source>
        <dbReference type="ARBA" id="ARBA00022862"/>
    </source>
</evidence>
<dbReference type="EMBL" id="UZAD01005931">
    <property type="protein sequence ID" value="VDN87632.1"/>
    <property type="molecule type" value="Genomic_DNA"/>
</dbReference>
<keyword evidence="8" id="KW-1133">Transmembrane helix</keyword>
<dbReference type="InterPro" id="IPR036423">
    <property type="entry name" value="SOD-like_Cu/Zn_dom_sf"/>
</dbReference>
<dbReference type="InterPro" id="IPR018152">
    <property type="entry name" value="SOD_Cu/Zn_BS"/>
</dbReference>
<keyword evidence="3 7" id="KW-0862">Zinc</keyword>
<dbReference type="CDD" id="cd00305">
    <property type="entry name" value="Cu-Zn_Superoxide_Dismutase"/>
    <property type="match status" value="1"/>
</dbReference>
<sequence>FYKSLFLCNVRKIDWIVITFLKEKEGSPTTISGEIKGLTPGLHGFHVHQYGDTTNGCISAGPHFNPYNKTHGGPTDEMRHVGDLGNIVAGADGTAHIDISDKHVQLLGPNSIIGRSIVVHADQDDLGKGVGDKKDESLKTGNAGGRVACGIVAIIFINNFSFLIFNIKYYYSSF</sequence>
<evidence type="ECO:0000256" key="3">
    <source>
        <dbReference type="ARBA" id="ARBA00022833"/>
    </source>
</evidence>
<comment type="cofactor">
    <cofactor evidence="7">
        <name>Zn(2+)</name>
        <dbReference type="ChEBI" id="CHEBI:29105"/>
    </cofactor>
    <text evidence="7">Binds 1 zinc ion per subunit.</text>
</comment>
<reference evidence="10 11" key="2">
    <citation type="submission" date="2018-11" db="EMBL/GenBank/DDBJ databases">
        <authorList>
            <consortium name="Pathogen Informatics"/>
        </authorList>
    </citation>
    <scope>NUCLEOTIDE SEQUENCE [LARGE SCALE GENOMIC DNA]</scope>
</reference>
<evidence type="ECO:0000256" key="7">
    <source>
        <dbReference type="RuleBase" id="RU000393"/>
    </source>
</evidence>
<proteinExistence type="inferred from homology"/>
<dbReference type="InterPro" id="IPR024134">
    <property type="entry name" value="SOD_Cu/Zn_/chaperone"/>
</dbReference>
<evidence type="ECO:0000313" key="12">
    <source>
        <dbReference type="WBParaSite" id="BPAG_0000648101-mRNA-1"/>
    </source>
</evidence>
<dbReference type="Proteomes" id="UP000278627">
    <property type="component" value="Unassembled WGS sequence"/>
</dbReference>
<evidence type="ECO:0000256" key="5">
    <source>
        <dbReference type="ARBA" id="ARBA00023002"/>
    </source>
</evidence>
<keyword evidence="11" id="KW-1185">Reference proteome</keyword>
<comment type="similarity">
    <text evidence="1 7">Belongs to the Cu-Zn superoxide dismutase family.</text>
</comment>
<dbReference type="EC" id="1.15.1.1" evidence="7"/>
<keyword evidence="2 7" id="KW-0479">Metal-binding</keyword>
<dbReference type="PRINTS" id="PR00068">
    <property type="entry name" value="CUZNDISMTASE"/>
</dbReference>
<protein>
    <recommendedName>
        <fullName evidence="7">Superoxide dismutase [Cu-Zn]</fullName>
        <ecNumber evidence="7">1.15.1.1</ecNumber>
    </recommendedName>
</protein>
<dbReference type="InterPro" id="IPR001424">
    <property type="entry name" value="SOD_Cu_Zn_dom"/>
</dbReference>
<evidence type="ECO:0000256" key="1">
    <source>
        <dbReference type="ARBA" id="ARBA00010457"/>
    </source>
</evidence>
<feature type="transmembrane region" description="Helical" evidence="8">
    <location>
        <begin position="147"/>
        <end position="171"/>
    </location>
</feature>
<dbReference type="GO" id="GO:0004784">
    <property type="term" value="F:superoxide dismutase activity"/>
    <property type="evidence" value="ECO:0007669"/>
    <property type="project" value="UniProtKB-EC"/>
</dbReference>
<dbReference type="PROSITE" id="PS00087">
    <property type="entry name" value="SOD_CU_ZN_1"/>
    <property type="match status" value="1"/>
</dbReference>
<keyword evidence="8" id="KW-0472">Membrane</keyword>
<dbReference type="FunFam" id="2.60.40.200:FF:000001">
    <property type="entry name" value="Superoxide dismutase [Cu-Zn]"/>
    <property type="match status" value="1"/>
</dbReference>
<dbReference type="SUPFAM" id="SSF49329">
    <property type="entry name" value="Cu,Zn superoxide dismutase-like"/>
    <property type="match status" value="1"/>
</dbReference>
<dbReference type="PANTHER" id="PTHR10003">
    <property type="entry name" value="SUPEROXIDE DISMUTASE CU-ZN -RELATED"/>
    <property type="match status" value="1"/>
</dbReference>
<evidence type="ECO:0000256" key="2">
    <source>
        <dbReference type="ARBA" id="ARBA00022723"/>
    </source>
</evidence>
<evidence type="ECO:0000313" key="10">
    <source>
        <dbReference type="EMBL" id="VDN87632.1"/>
    </source>
</evidence>
<evidence type="ECO:0000259" key="9">
    <source>
        <dbReference type="Pfam" id="PF00080"/>
    </source>
</evidence>
<comment type="function">
    <text evidence="7">Destroys radicals which are normally produced within the cells and which are toxic to biological systems.</text>
</comment>
<dbReference type="AlphaFoldDB" id="A0A0N4TE43"/>
<evidence type="ECO:0000256" key="8">
    <source>
        <dbReference type="SAM" id="Phobius"/>
    </source>
</evidence>
<evidence type="ECO:0000313" key="11">
    <source>
        <dbReference type="Proteomes" id="UP000278627"/>
    </source>
</evidence>
<dbReference type="Pfam" id="PF00080">
    <property type="entry name" value="Sod_Cu"/>
    <property type="match status" value="1"/>
</dbReference>
<dbReference type="GO" id="GO:0005507">
    <property type="term" value="F:copper ion binding"/>
    <property type="evidence" value="ECO:0007669"/>
    <property type="project" value="InterPro"/>
</dbReference>
<name>A0A0N4TE43_BRUPA</name>
<dbReference type="Gene3D" id="2.60.40.200">
    <property type="entry name" value="Superoxide dismutase, copper/zinc binding domain"/>
    <property type="match status" value="1"/>
</dbReference>
<dbReference type="PROSITE" id="PS00332">
    <property type="entry name" value="SOD_CU_ZN_2"/>
    <property type="match status" value="1"/>
</dbReference>
<feature type="domain" description="Superoxide dismutase copper/zinc binding" evidence="9">
    <location>
        <begin position="18"/>
        <end position="152"/>
    </location>
</feature>
<accession>A0A0N4TE43</accession>
<dbReference type="STRING" id="6280.A0A0N4TE43"/>
<dbReference type="WBParaSite" id="BPAG_0000648101-mRNA-1">
    <property type="protein sequence ID" value="BPAG_0000648101-mRNA-1"/>
    <property type="gene ID" value="BPAG_0000648101"/>
</dbReference>
<evidence type="ECO:0000256" key="6">
    <source>
        <dbReference type="ARBA" id="ARBA00023008"/>
    </source>
</evidence>
<keyword evidence="4" id="KW-0049">Antioxidant</keyword>
<organism evidence="12">
    <name type="scientific">Brugia pahangi</name>
    <name type="common">Filarial nematode worm</name>
    <dbReference type="NCBI Taxonomy" id="6280"/>
    <lineage>
        <taxon>Eukaryota</taxon>
        <taxon>Metazoa</taxon>
        <taxon>Ecdysozoa</taxon>
        <taxon>Nematoda</taxon>
        <taxon>Chromadorea</taxon>
        <taxon>Rhabditida</taxon>
        <taxon>Spirurina</taxon>
        <taxon>Spiruromorpha</taxon>
        <taxon>Filarioidea</taxon>
        <taxon>Onchocercidae</taxon>
        <taxon>Brugia</taxon>
    </lineage>
</organism>